<dbReference type="KEGG" id="gtr:GLOTRDRAFT_127089"/>
<dbReference type="OrthoDB" id="1001765at2759"/>
<keyword evidence="2" id="KW-1185">Reference proteome</keyword>
<accession>S7QHF6</accession>
<gene>
    <name evidence="1" type="ORF">GLOTRDRAFT_127089</name>
</gene>
<sequence length="194" mass="20957">MPTDVFAQRVISKIVSPDPPNYMFFGSKVYHAQCDKLAADVAGSFDRTDVSRLQGALLPVMALPFILNILPSPTSSNVFYTGAIEKFDENVFESAGFPPWGAGGSTIKVSVDKSDSTGMFMAYYFGLSVLSSEIQDGQMIIPEGLQDVVFARVVSEKPTEGKPPSDETIRSGLVVIDFGLPADAKYESPMEILA</sequence>
<dbReference type="RefSeq" id="XP_007863732.1">
    <property type="nucleotide sequence ID" value="XM_007865541.1"/>
</dbReference>
<evidence type="ECO:0000313" key="1">
    <source>
        <dbReference type="EMBL" id="EPQ58592.1"/>
    </source>
</evidence>
<dbReference type="HOGENOM" id="CLU_1402577_0_0_1"/>
<name>S7QHF6_GLOTA</name>
<dbReference type="Proteomes" id="UP000030669">
    <property type="component" value="Unassembled WGS sequence"/>
</dbReference>
<protein>
    <submittedName>
        <fullName evidence="1">Uncharacterized protein</fullName>
    </submittedName>
</protein>
<reference evidence="1 2" key="1">
    <citation type="journal article" date="2012" name="Science">
        <title>The Paleozoic origin of enzymatic lignin decomposition reconstructed from 31 fungal genomes.</title>
        <authorList>
            <person name="Floudas D."/>
            <person name="Binder M."/>
            <person name="Riley R."/>
            <person name="Barry K."/>
            <person name="Blanchette R.A."/>
            <person name="Henrissat B."/>
            <person name="Martinez A.T."/>
            <person name="Otillar R."/>
            <person name="Spatafora J.W."/>
            <person name="Yadav J.S."/>
            <person name="Aerts A."/>
            <person name="Benoit I."/>
            <person name="Boyd A."/>
            <person name="Carlson A."/>
            <person name="Copeland A."/>
            <person name="Coutinho P.M."/>
            <person name="de Vries R.P."/>
            <person name="Ferreira P."/>
            <person name="Findley K."/>
            <person name="Foster B."/>
            <person name="Gaskell J."/>
            <person name="Glotzer D."/>
            <person name="Gorecki P."/>
            <person name="Heitman J."/>
            <person name="Hesse C."/>
            <person name="Hori C."/>
            <person name="Igarashi K."/>
            <person name="Jurgens J.A."/>
            <person name="Kallen N."/>
            <person name="Kersten P."/>
            <person name="Kohler A."/>
            <person name="Kuees U."/>
            <person name="Kumar T.K.A."/>
            <person name="Kuo A."/>
            <person name="LaButti K."/>
            <person name="Larrondo L.F."/>
            <person name="Lindquist E."/>
            <person name="Ling A."/>
            <person name="Lombard V."/>
            <person name="Lucas S."/>
            <person name="Lundell T."/>
            <person name="Martin R."/>
            <person name="McLaughlin D.J."/>
            <person name="Morgenstern I."/>
            <person name="Morin E."/>
            <person name="Murat C."/>
            <person name="Nagy L.G."/>
            <person name="Nolan M."/>
            <person name="Ohm R.A."/>
            <person name="Patyshakuliyeva A."/>
            <person name="Rokas A."/>
            <person name="Ruiz-Duenas F.J."/>
            <person name="Sabat G."/>
            <person name="Salamov A."/>
            <person name="Samejima M."/>
            <person name="Schmutz J."/>
            <person name="Slot J.C."/>
            <person name="St John F."/>
            <person name="Stenlid J."/>
            <person name="Sun H."/>
            <person name="Sun S."/>
            <person name="Syed K."/>
            <person name="Tsang A."/>
            <person name="Wiebenga A."/>
            <person name="Young D."/>
            <person name="Pisabarro A."/>
            <person name="Eastwood D.C."/>
            <person name="Martin F."/>
            <person name="Cullen D."/>
            <person name="Grigoriev I.V."/>
            <person name="Hibbett D.S."/>
        </authorList>
    </citation>
    <scope>NUCLEOTIDE SEQUENCE [LARGE SCALE GENOMIC DNA]</scope>
    <source>
        <strain evidence="1 2">ATCC 11539</strain>
    </source>
</reference>
<proteinExistence type="predicted"/>
<evidence type="ECO:0000313" key="2">
    <source>
        <dbReference type="Proteomes" id="UP000030669"/>
    </source>
</evidence>
<dbReference type="EMBL" id="KB469298">
    <property type="protein sequence ID" value="EPQ58592.1"/>
    <property type="molecule type" value="Genomic_DNA"/>
</dbReference>
<dbReference type="AlphaFoldDB" id="S7QHF6"/>
<dbReference type="GeneID" id="19301481"/>
<organism evidence="1 2">
    <name type="scientific">Gloeophyllum trabeum (strain ATCC 11539 / FP-39264 / Madison 617)</name>
    <name type="common">Brown rot fungus</name>
    <dbReference type="NCBI Taxonomy" id="670483"/>
    <lineage>
        <taxon>Eukaryota</taxon>
        <taxon>Fungi</taxon>
        <taxon>Dikarya</taxon>
        <taxon>Basidiomycota</taxon>
        <taxon>Agaricomycotina</taxon>
        <taxon>Agaricomycetes</taxon>
        <taxon>Gloeophyllales</taxon>
        <taxon>Gloeophyllaceae</taxon>
        <taxon>Gloeophyllum</taxon>
    </lineage>
</organism>